<dbReference type="GO" id="GO:0016740">
    <property type="term" value="F:transferase activity"/>
    <property type="evidence" value="ECO:0007669"/>
    <property type="project" value="UniProtKB-KW"/>
</dbReference>
<reference evidence="8 9" key="1">
    <citation type="submission" date="2018-06" db="EMBL/GenBank/DDBJ databases">
        <authorList>
            <consortium name="Pathogen Informatics"/>
            <person name="Doyle S."/>
        </authorList>
    </citation>
    <scope>NUCLEOTIDE SEQUENCE [LARGE SCALE GENOMIC DNA]</scope>
    <source>
        <strain evidence="8 9">NCTC12195</strain>
    </source>
</reference>
<comment type="subcellular location">
    <subcellularLocation>
        <location evidence="1">Cell membrane</location>
        <topology evidence="1">Multi-pass membrane protein</topology>
    </subcellularLocation>
</comment>
<evidence type="ECO:0000313" key="8">
    <source>
        <dbReference type="EMBL" id="SUM35221.1"/>
    </source>
</evidence>
<dbReference type="Pfam" id="PF13396">
    <property type="entry name" value="PLDc_N"/>
    <property type="match status" value="1"/>
</dbReference>
<organism evidence="8 9">
    <name type="scientific">Staphylococcus gallinarum</name>
    <dbReference type="NCBI Taxonomy" id="1293"/>
    <lineage>
        <taxon>Bacteria</taxon>
        <taxon>Bacillati</taxon>
        <taxon>Bacillota</taxon>
        <taxon>Bacilli</taxon>
        <taxon>Bacillales</taxon>
        <taxon>Staphylococcaceae</taxon>
        <taxon>Staphylococcus</taxon>
    </lineage>
</organism>
<feature type="transmembrane region" description="Helical" evidence="6">
    <location>
        <begin position="45"/>
        <end position="65"/>
    </location>
</feature>
<keyword evidence="5 6" id="KW-0472">Membrane</keyword>
<protein>
    <submittedName>
        <fullName evidence="8">Cardiolipin synthase</fullName>
        <ecNumber evidence="8">2.7.8.-</ecNumber>
    </submittedName>
</protein>
<evidence type="ECO:0000256" key="2">
    <source>
        <dbReference type="ARBA" id="ARBA00022475"/>
    </source>
</evidence>
<evidence type="ECO:0000256" key="3">
    <source>
        <dbReference type="ARBA" id="ARBA00022692"/>
    </source>
</evidence>
<gene>
    <name evidence="8" type="primary">cls_6</name>
    <name evidence="8" type="ORF">NCTC12195_04751</name>
</gene>
<feature type="domain" description="Cardiolipin synthase N-terminal" evidence="7">
    <location>
        <begin position="26"/>
        <end position="67"/>
    </location>
</feature>
<dbReference type="SUPFAM" id="SSF56024">
    <property type="entry name" value="Phospholipase D/nuclease"/>
    <property type="match status" value="1"/>
</dbReference>
<dbReference type="EMBL" id="UHDK01000001">
    <property type="protein sequence ID" value="SUM35221.1"/>
    <property type="molecule type" value="Genomic_DNA"/>
</dbReference>
<evidence type="ECO:0000256" key="5">
    <source>
        <dbReference type="ARBA" id="ARBA00023136"/>
    </source>
</evidence>
<evidence type="ECO:0000256" key="6">
    <source>
        <dbReference type="SAM" id="Phobius"/>
    </source>
</evidence>
<dbReference type="InterPro" id="IPR027379">
    <property type="entry name" value="CLS_N"/>
</dbReference>
<evidence type="ECO:0000259" key="7">
    <source>
        <dbReference type="Pfam" id="PF13396"/>
    </source>
</evidence>
<dbReference type="GO" id="GO:0005886">
    <property type="term" value="C:plasma membrane"/>
    <property type="evidence" value="ECO:0007669"/>
    <property type="project" value="UniProtKB-SubCell"/>
</dbReference>
<keyword evidence="4 6" id="KW-1133">Transmembrane helix</keyword>
<keyword evidence="2" id="KW-1003">Cell membrane</keyword>
<evidence type="ECO:0000256" key="4">
    <source>
        <dbReference type="ARBA" id="ARBA00022989"/>
    </source>
</evidence>
<name>A0A380FP42_STAGA</name>
<evidence type="ECO:0000313" key="9">
    <source>
        <dbReference type="Proteomes" id="UP000255277"/>
    </source>
</evidence>
<dbReference type="Proteomes" id="UP000255277">
    <property type="component" value="Unassembled WGS sequence"/>
</dbReference>
<sequence>MQLIFDASVSPIYRGVLAFFFVMNIVLALIVVFLDRDRRDATATWAWLFLLFVMPILGFIAYIFFGRAVRKKREKGFQHNQIDDALERVKKQLDDSTNHIENSDNPIVRKHADIAQTLMTKEPSFLSNNNKVEIFTDGHELYRQMKEDLRNAQTYIHMEYYVLET</sequence>
<dbReference type="AlphaFoldDB" id="A0A380FP42"/>
<keyword evidence="8" id="KW-0808">Transferase</keyword>
<evidence type="ECO:0000256" key="1">
    <source>
        <dbReference type="ARBA" id="ARBA00004651"/>
    </source>
</evidence>
<dbReference type="EC" id="2.7.8.-" evidence="8"/>
<dbReference type="STRING" id="1293.SH09_15390"/>
<feature type="transmembrane region" description="Helical" evidence="6">
    <location>
        <begin position="12"/>
        <end position="33"/>
    </location>
</feature>
<proteinExistence type="predicted"/>
<accession>A0A380FP42</accession>
<keyword evidence="3 6" id="KW-0812">Transmembrane</keyword>